<gene>
    <name evidence="2" type="ORF">METZ01_LOCUS435999</name>
</gene>
<dbReference type="Pfam" id="PF11746">
    <property type="entry name" value="DUF3303"/>
    <property type="match status" value="1"/>
</dbReference>
<dbReference type="EMBL" id="UINC01176150">
    <property type="protein sequence ID" value="SVD83145.1"/>
    <property type="molecule type" value="Genomic_DNA"/>
</dbReference>
<evidence type="ECO:0008006" key="3">
    <source>
        <dbReference type="Google" id="ProtNLM"/>
    </source>
</evidence>
<reference evidence="2" key="1">
    <citation type="submission" date="2018-05" db="EMBL/GenBank/DDBJ databases">
        <authorList>
            <person name="Lanie J.A."/>
            <person name="Ng W.-L."/>
            <person name="Kazmierczak K.M."/>
            <person name="Andrzejewski T.M."/>
            <person name="Davidsen T.M."/>
            <person name="Wayne K.J."/>
            <person name="Tettelin H."/>
            <person name="Glass J.I."/>
            <person name="Rusch D."/>
            <person name="Podicherti R."/>
            <person name="Tsui H.-C.T."/>
            <person name="Winkler M.E."/>
        </authorList>
    </citation>
    <scope>NUCLEOTIDE SEQUENCE</scope>
</reference>
<evidence type="ECO:0000313" key="2">
    <source>
        <dbReference type="EMBL" id="SVD83145.1"/>
    </source>
</evidence>
<proteinExistence type="predicted"/>
<protein>
    <recommendedName>
        <fullName evidence="3">GYD domain-containing protein</fullName>
    </recommendedName>
</protein>
<organism evidence="2">
    <name type="scientific">marine metagenome</name>
    <dbReference type="NCBI Taxonomy" id="408172"/>
    <lineage>
        <taxon>unclassified sequences</taxon>
        <taxon>metagenomes</taxon>
        <taxon>ecological metagenomes</taxon>
    </lineage>
</organism>
<name>A0A382YJW7_9ZZZZ</name>
<accession>A0A382YJW7</accession>
<feature type="region of interest" description="Disordered" evidence="1">
    <location>
        <begin position="1"/>
        <end position="32"/>
    </location>
</feature>
<evidence type="ECO:0000256" key="1">
    <source>
        <dbReference type="SAM" id="MobiDB-lite"/>
    </source>
</evidence>
<feature type="compositionally biased region" description="Basic and acidic residues" evidence="1">
    <location>
        <begin position="7"/>
        <end position="32"/>
    </location>
</feature>
<dbReference type="InterPro" id="IPR021734">
    <property type="entry name" value="DUF3303"/>
</dbReference>
<dbReference type="AlphaFoldDB" id="A0A382YJW7"/>
<sequence>MIFHITSQHDYESCEGTQEQRGEDVRPRSERQQWVEGNDKVKVIGAYGYQTQHRYYAIVEADDYADVQALFSAAGHIRTGEVEVVPVNDAIAKRKEFGEWGK</sequence>